<dbReference type="OrthoDB" id="9809206at2"/>
<comment type="caution">
    <text evidence="11">The sequence shown here is derived from an EMBL/GenBank/DDBJ whole genome shotgun (WGS) entry which is preliminary data.</text>
</comment>
<feature type="compositionally biased region" description="Basic and acidic residues" evidence="7">
    <location>
        <begin position="757"/>
        <end position="773"/>
    </location>
</feature>
<comment type="similarity">
    <text evidence="2">Belongs to the MscS (TC 1.A.23) family.</text>
</comment>
<dbReference type="GO" id="GO:0005886">
    <property type="term" value="C:plasma membrane"/>
    <property type="evidence" value="ECO:0007669"/>
    <property type="project" value="UniProtKB-SubCell"/>
</dbReference>
<name>A0A6I0ESF2_9FIRM</name>
<dbReference type="PANTHER" id="PTHR30221">
    <property type="entry name" value="SMALL-CONDUCTANCE MECHANOSENSITIVE CHANNEL"/>
    <property type="match status" value="1"/>
</dbReference>
<dbReference type="Pfam" id="PF21082">
    <property type="entry name" value="MS_channel_3rd"/>
    <property type="match status" value="1"/>
</dbReference>
<evidence type="ECO:0000259" key="10">
    <source>
        <dbReference type="Pfam" id="PF21082"/>
    </source>
</evidence>
<evidence type="ECO:0000256" key="8">
    <source>
        <dbReference type="SAM" id="Phobius"/>
    </source>
</evidence>
<dbReference type="Gene3D" id="3.30.70.100">
    <property type="match status" value="1"/>
</dbReference>
<protein>
    <submittedName>
        <fullName evidence="11">Mechanosensitive ion channel</fullName>
    </submittedName>
</protein>
<feature type="transmembrane region" description="Helical" evidence="8">
    <location>
        <begin position="471"/>
        <end position="492"/>
    </location>
</feature>
<gene>
    <name evidence="11" type="ORF">F9B85_08680</name>
</gene>
<keyword evidence="4 8" id="KW-0812">Transmembrane</keyword>
<evidence type="ECO:0000256" key="6">
    <source>
        <dbReference type="ARBA" id="ARBA00023136"/>
    </source>
</evidence>
<dbReference type="InterPro" id="IPR006685">
    <property type="entry name" value="MscS_channel_2nd"/>
</dbReference>
<proteinExistence type="inferred from homology"/>
<reference evidence="11 12" key="1">
    <citation type="submission" date="2019-10" db="EMBL/GenBank/DDBJ databases">
        <title>Whole-genome sequence of the extremophile Heliorestis acidaminivorans DSM 24790.</title>
        <authorList>
            <person name="Kyndt J.A."/>
            <person name="Meyer T.E."/>
        </authorList>
    </citation>
    <scope>NUCLEOTIDE SEQUENCE [LARGE SCALE GENOMIC DNA]</scope>
    <source>
        <strain evidence="11 12">DSM 24790</strain>
    </source>
</reference>
<evidence type="ECO:0000256" key="4">
    <source>
        <dbReference type="ARBA" id="ARBA00022692"/>
    </source>
</evidence>
<evidence type="ECO:0000313" key="11">
    <source>
        <dbReference type="EMBL" id="KAB2952715.1"/>
    </source>
</evidence>
<dbReference type="PANTHER" id="PTHR30221:SF18">
    <property type="entry name" value="SLL0590 PROTEIN"/>
    <property type="match status" value="1"/>
</dbReference>
<dbReference type="InterPro" id="IPR049278">
    <property type="entry name" value="MS_channel_C"/>
</dbReference>
<sequence>MKHRTLYFLIGLVLFFMVPVVLADGPSTVIGVYKEADSSEPVESEPAESEPTESEPAESEPAESEPTESEPAESEPAESEPAESEPAESEPAVSEQAESELAESEPAESELAESEPAESELAESEQAEIEQAEIEPAESEPAESEPAVSEPVTRLVPLVPTTPTVPDAPVPAMTNSGGAEATEATAERKPSNNVSTNPNQNPNTNRSLDVVNNSTEVTNQAIDPPTSTNVTRTVREVPEEEQIRSSVVHFNGEDLLTIRVEAGTISPQIRAQIIAERIIMLAKDNRFVPETLGTFDEDDVSVIMAGDFMLMTVTDLDGAVEGLTRQELATAYTQKIKQAIVNYRNERSTESLISGAIYAILATLIFFLFIRYSKKILLWIQERIERTQQERQYALRLKTLELLTPERITRILLKTTHYLRTLIILFLGYYYLYIVFSLFPWTRDLAGQLLEYSKTPFLMAGEWLLEYLPNFSIILLVIVSSFYLLKFIRYVFVQIAKGKVQFSGFYPDWAMPTYKIVRIFIVILNLIIIYPYLPGSDSPIFQGITVFLGLLFSLGSSSAISNVVAGVVLTYMRPFNLGDRVKIAETVGDIIEKNLLVTRMRTAKNEDITIPNIQVLNNHIVNYSSMAQKGGVILHTKVTIGYDIPWRTVHKLLIEAAEASPYVLPHPTPFVHQTSLDDYYPTYELNAYTNQPNRMAAVYSDIHQNIQDKFNEAGIEILSPQYQALRDGNQVTTPEGYLPSDYKAPRFRVENTSQQEPKLDFERNKRSKQEIAG</sequence>
<feature type="transmembrane region" description="Helical" evidence="8">
    <location>
        <begin position="417"/>
        <end position="439"/>
    </location>
</feature>
<feature type="compositionally biased region" description="Acidic residues" evidence="7">
    <location>
        <begin position="97"/>
        <end position="143"/>
    </location>
</feature>
<evidence type="ECO:0000259" key="9">
    <source>
        <dbReference type="Pfam" id="PF00924"/>
    </source>
</evidence>
<feature type="compositionally biased region" description="Low complexity" evidence="7">
    <location>
        <begin position="191"/>
        <end position="205"/>
    </location>
</feature>
<evidence type="ECO:0000313" key="12">
    <source>
        <dbReference type="Proteomes" id="UP000468766"/>
    </source>
</evidence>
<accession>A0A6I0ESF2</accession>
<feature type="region of interest" description="Disordered" evidence="7">
    <location>
        <begin position="36"/>
        <end position="207"/>
    </location>
</feature>
<dbReference type="RefSeq" id="WP_151619992.1">
    <property type="nucleotide sequence ID" value="NZ_WBXO01000005.1"/>
</dbReference>
<keyword evidence="3" id="KW-1003">Cell membrane</keyword>
<feature type="domain" description="Mechanosensitive ion channel MscS C-terminal" evidence="10">
    <location>
        <begin position="637"/>
        <end position="717"/>
    </location>
</feature>
<comment type="subcellular location">
    <subcellularLocation>
        <location evidence="1">Cell membrane</location>
        <topology evidence="1">Multi-pass membrane protein</topology>
    </subcellularLocation>
</comment>
<evidence type="ECO:0000256" key="2">
    <source>
        <dbReference type="ARBA" id="ARBA00008017"/>
    </source>
</evidence>
<dbReference type="InterPro" id="IPR045275">
    <property type="entry name" value="MscS_archaea/bacteria_type"/>
</dbReference>
<dbReference type="Gene3D" id="2.30.30.60">
    <property type="match status" value="1"/>
</dbReference>
<dbReference type="SUPFAM" id="SSF50182">
    <property type="entry name" value="Sm-like ribonucleoproteins"/>
    <property type="match status" value="1"/>
</dbReference>
<dbReference type="EMBL" id="WBXO01000005">
    <property type="protein sequence ID" value="KAB2952715.1"/>
    <property type="molecule type" value="Genomic_DNA"/>
</dbReference>
<organism evidence="11 12">
    <name type="scientific">Heliorestis acidaminivorans</name>
    <dbReference type="NCBI Taxonomy" id="553427"/>
    <lineage>
        <taxon>Bacteria</taxon>
        <taxon>Bacillati</taxon>
        <taxon>Bacillota</taxon>
        <taxon>Clostridia</taxon>
        <taxon>Eubacteriales</taxon>
        <taxon>Heliobacteriaceae</taxon>
        <taxon>Heliorestis</taxon>
    </lineage>
</organism>
<dbReference type="Pfam" id="PF00924">
    <property type="entry name" value="MS_channel_2nd"/>
    <property type="match status" value="1"/>
</dbReference>
<dbReference type="AlphaFoldDB" id="A0A6I0ESF2"/>
<dbReference type="InterPro" id="IPR010920">
    <property type="entry name" value="LSM_dom_sf"/>
</dbReference>
<evidence type="ECO:0000256" key="7">
    <source>
        <dbReference type="SAM" id="MobiDB-lite"/>
    </source>
</evidence>
<feature type="transmembrane region" description="Helical" evidence="8">
    <location>
        <begin position="513"/>
        <end position="533"/>
    </location>
</feature>
<evidence type="ECO:0000256" key="3">
    <source>
        <dbReference type="ARBA" id="ARBA00022475"/>
    </source>
</evidence>
<evidence type="ECO:0000256" key="1">
    <source>
        <dbReference type="ARBA" id="ARBA00004651"/>
    </source>
</evidence>
<feature type="transmembrane region" description="Helical" evidence="8">
    <location>
        <begin position="352"/>
        <end position="370"/>
    </location>
</feature>
<feature type="compositionally biased region" description="Low complexity" evidence="7">
    <location>
        <begin position="144"/>
        <end position="184"/>
    </location>
</feature>
<dbReference type="Proteomes" id="UP000468766">
    <property type="component" value="Unassembled WGS sequence"/>
</dbReference>
<feature type="compositionally biased region" description="Acidic residues" evidence="7">
    <location>
        <begin position="38"/>
        <end position="88"/>
    </location>
</feature>
<keyword evidence="12" id="KW-1185">Reference proteome</keyword>
<feature type="transmembrane region" description="Helical" evidence="8">
    <location>
        <begin position="539"/>
        <end position="572"/>
    </location>
</feature>
<feature type="region of interest" description="Disordered" evidence="7">
    <location>
        <begin position="730"/>
        <end position="773"/>
    </location>
</feature>
<keyword evidence="5 8" id="KW-1133">Transmembrane helix</keyword>
<keyword evidence="6 8" id="KW-0472">Membrane</keyword>
<dbReference type="SUPFAM" id="SSF82689">
    <property type="entry name" value="Mechanosensitive channel protein MscS (YggB), C-terminal domain"/>
    <property type="match status" value="1"/>
</dbReference>
<dbReference type="GO" id="GO:0008381">
    <property type="term" value="F:mechanosensitive monoatomic ion channel activity"/>
    <property type="evidence" value="ECO:0007669"/>
    <property type="project" value="InterPro"/>
</dbReference>
<feature type="domain" description="Mechanosensitive ion channel MscS" evidence="9">
    <location>
        <begin position="559"/>
        <end position="624"/>
    </location>
</feature>
<evidence type="ECO:0000256" key="5">
    <source>
        <dbReference type="ARBA" id="ARBA00022989"/>
    </source>
</evidence>
<dbReference type="InterPro" id="IPR011066">
    <property type="entry name" value="MscS_channel_C_sf"/>
</dbReference>
<dbReference type="InterPro" id="IPR023408">
    <property type="entry name" value="MscS_beta-dom_sf"/>
</dbReference>